<accession>A0ABV9XE28</accession>
<dbReference type="Pfam" id="PF07040">
    <property type="entry name" value="DUF1326"/>
    <property type="match status" value="1"/>
</dbReference>
<organism evidence="1 2">
    <name type="scientific">Streptomyces coeruleoprunus</name>
    <dbReference type="NCBI Taxonomy" id="285563"/>
    <lineage>
        <taxon>Bacteria</taxon>
        <taxon>Bacillati</taxon>
        <taxon>Actinomycetota</taxon>
        <taxon>Actinomycetes</taxon>
        <taxon>Kitasatosporales</taxon>
        <taxon>Streptomycetaceae</taxon>
        <taxon>Streptomyces</taxon>
    </lineage>
</organism>
<gene>
    <name evidence="1" type="ORF">ACFPM3_12835</name>
</gene>
<protein>
    <submittedName>
        <fullName evidence="1">DUF1326 domain-containing protein</fullName>
    </submittedName>
</protein>
<dbReference type="InterPro" id="IPR009758">
    <property type="entry name" value="DUF1326"/>
</dbReference>
<dbReference type="Proteomes" id="UP001595829">
    <property type="component" value="Unassembled WGS sequence"/>
</dbReference>
<reference evidence="2" key="1">
    <citation type="journal article" date="2019" name="Int. J. Syst. Evol. Microbiol.">
        <title>The Global Catalogue of Microorganisms (GCM) 10K type strain sequencing project: providing services to taxonomists for standard genome sequencing and annotation.</title>
        <authorList>
            <consortium name="The Broad Institute Genomics Platform"/>
            <consortium name="The Broad Institute Genome Sequencing Center for Infectious Disease"/>
            <person name="Wu L."/>
            <person name="Ma J."/>
        </authorList>
    </citation>
    <scope>NUCLEOTIDE SEQUENCE [LARGE SCALE GENOMIC DNA]</scope>
    <source>
        <strain evidence="2">CGMCC 4.1648</strain>
    </source>
</reference>
<evidence type="ECO:0000313" key="2">
    <source>
        <dbReference type="Proteomes" id="UP001595829"/>
    </source>
</evidence>
<name>A0ABV9XE28_9ACTN</name>
<dbReference type="RefSeq" id="WP_345690322.1">
    <property type="nucleotide sequence ID" value="NZ_BAABIT010000001.1"/>
</dbReference>
<sequence>MTWSISGNYIAGCSCAVICGCAVDAKPRGAQGREECLGVNVFHVADGRLDDLDLSGVDFALYNRFPSNMSAGDWKIALVVDNGASDEQASALERILSGDEGGPFGELSQFYGEYLGMERAGVSLSDTDKPRLSVEGKSDIEYEALTGPDGGPTTVKNAMFGFAPEYGIGKAAGRSDAFGLSFDASYGEKGEFAFSSEQPEGAAIGRG</sequence>
<proteinExistence type="predicted"/>
<comment type="caution">
    <text evidence="1">The sequence shown here is derived from an EMBL/GenBank/DDBJ whole genome shotgun (WGS) entry which is preliminary data.</text>
</comment>
<dbReference type="EMBL" id="JBHSJD010000007">
    <property type="protein sequence ID" value="MFC5023018.1"/>
    <property type="molecule type" value="Genomic_DNA"/>
</dbReference>
<evidence type="ECO:0000313" key="1">
    <source>
        <dbReference type="EMBL" id="MFC5023018.1"/>
    </source>
</evidence>
<keyword evidence="2" id="KW-1185">Reference proteome</keyword>